<dbReference type="InterPro" id="IPR002347">
    <property type="entry name" value="SDR_fam"/>
</dbReference>
<dbReference type="OrthoDB" id="191139at2759"/>
<evidence type="ECO:0000313" key="4">
    <source>
        <dbReference type="Proteomes" id="UP000327118"/>
    </source>
</evidence>
<dbReference type="PANTHER" id="PTHR43157:SF31">
    <property type="entry name" value="PHOSPHATIDYLINOSITOL-GLYCAN BIOSYNTHESIS CLASS F PROTEIN"/>
    <property type="match status" value="1"/>
</dbReference>
<proteinExistence type="inferred from homology"/>
<dbReference type="SUPFAM" id="SSF51735">
    <property type="entry name" value="NAD(P)-binding Rossmann-fold domains"/>
    <property type="match status" value="1"/>
</dbReference>
<protein>
    <recommendedName>
        <fullName evidence="5">NAD(P)-binding protein</fullName>
    </recommendedName>
</protein>
<dbReference type="AlphaFoldDB" id="A0A5N6YYS2"/>
<dbReference type="Pfam" id="PF00106">
    <property type="entry name" value="adh_short"/>
    <property type="match status" value="1"/>
</dbReference>
<dbReference type="Gene3D" id="3.40.50.720">
    <property type="entry name" value="NAD(P)-binding Rossmann-like Domain"/>
    <property type="match status" value="1"/>
</dbReference>
<reference evidence="4" key="1">
    <citation type="submission" date="2019-04" db="EMBL/GenBank/DDBJ databases">
        <title>Friends and foes A comparative genomics studyof 23 Aspergillus species from section Flavi.</title>
        <authorList>
            <consortium name="DOE Joint Genome Institute"/>
            <person name="Kjaerbolling I."/>
            <person name="Vesth T."/>
            <person name="Frisvad J.C."/>
            <person name="Nybo J.L."/>
            <person name="Theobald S."/>
            <person name="Kildgaard S."/>
            <person name="Isbrandt T."/>
            <person name="Kuo A."/>
            <person name="Sato A."/>
            <person name="Lyhne E.K."/>
            <person name="Kogle M.E."/>
            <person name="Wiebenga A."/>
            <person name="Kun R.S."/>
            <person name="Lubbers R.J."/>
            <person name="Makela M.R."/>
            <person name="Barry K."/>
            <person name="Chovatia M."/>
            <person name="Clum A."/>
            <person name="Daum C."/>
            <person name="Haridas S."/>
            <person name="He G."/>
            <person name="LaButti K."/>
            <person name="Lipzen A."/>
            <person name="Mondo S."/>
            <person name="Riley R."/>
            <person name="Salamov A."/>
            <person name="Simmons B.A."/>
            <person name="Magnuson J.K."/>
            <person name="Henrissat B."/>
            <person name="Mortensen U.H."/>
            <person name="Larsen T.O."/>
            <person name="Devries R.P."/>
            <person name="Grigoriev I.V."/>
            <person name="Machida M."/>
            <person name="Baker S.E."/>
            <person name="Andersen M.R."/>
        </authorList>
    </citation>
    <scope>NUCLEOTIDE SEQUENCE [LARGE SCALE GENOMIC DNA]</scope>
    <source>
        <strain evidence="4">CBS 553.77</strain>
    </source>
</reference>
<organism evidence="3 4">
    <name type="scientific">Aspergillus coremiiformis</name>
    <dbReference type="NCBI Taxonomy" id="138285"/>
    <lineage>
        <taxon>Eukaryota</taxon>
        <taxon>Fungi</taxon>
        <taxon>Dikarya</taxon>
        <taxon>Ascomycota</taxon>
        <taxon>Pezizomycotina</taxon>
        <taxon>Eurotiomycetes</taxon>
        <taxon>Eurotiomycetidae</taxon>
        <taxon>Eurotiales</taxon>
        <taxon>Aspergillaceae</taxon>
        <taxon>Aspergillus</taxon>
        <taxon>Aspergillus subgen. Circumdati</taxon>
    </lineage>
</organism>
<accession>A0A5N6YYS2</accession>
<name>A0A5N6YYS2_9EURO</name>
<keyword evidence="2" id="KW-0560">Oxidoreductase</keyword>
<keyword evidence="4" id="KW-1185">Reference proteome</keyword>
<evidence type="ECO:0000256" key="1">
    <source>
        <dbReference type="ARBA" id="ARBA00006484"/>
    </source>
</evidence>
<gene>
    <name evidence="3" type="ORF">BDV28DRAFT_163504</name>
</gene>
<comment type="similarity">
    <text evidence="1">Belongs to the short-chain dehydrogenases/reductases (SDR) family.</text>
</comment>
<dbReference type="Proteomes" id="UP000327118">
    <property type="component" value="Unassembled WGS sequence"/>
</dbReference>
<dbReference type="GO" id="GO:0016491">
    <property type="term" value="F:oxidoreductase activity"/>
    <property type="evidence" value="ECO:0007669"/>
    <property type="project" value="UniProtKB-KW"/>
</dbReference>
<evidence type="ECO:0000313" key="3">
    <source>
        <dbReference type="EMBL" id="KAE8349569.1"/>
    </source>
</evidence>
<dbReference type="InterPro" id="IPR036291">
    <property type="entry name" value="NAD(P)-bd_dom_sf"/>
</dbReference>
<dbReference type="EMBL" id="ML739294">
    <property type="protein sequence ID" value="KAE8349569.1"/>
    <property type="molecule type" value="Genomic_DNA"/>
</dbReference>
<sequence>MAPRGISFDPSRDIPSLDGKVILITGGNAGLGKQAALELARHNPSQIWIAARNTSKASAAITEIQTQSRAVSVEFLELDLTSFDSIKKAAHIFTTWAPRLDILMLNAGVMGLPPGHTREGYETLFGTNHVGHALLFKLLTPLLLKSASDADVRVVVTSSHGHKFVPKGGVQFESLMTTGAGISVARRYGQSKLANVLFAQEIARRYPELTAVSVHPGTVKTKLNSSSGGSILLGVLQALVLPFIGQSAVEGARNLLWACAAKDVVSGEYYEPVGVARKRSSYVVDGDLARALWEWTEGQTRGHC</sequence>
<evidence type="ECO:0008006" key="5">
    <source>
        <dbReference type="Google" id="ProtNLM"/>
    </source>
</evidence>
<evidence type="ECO:0000256" key="2">
    <source>
        <dbReference type="ARBA" id="ARBA00023002"/>
    </source>
</evidence>
<dbReference type="PANTHER" id="PTHR43157">
    <property type="entry name" value="PHOSPHATIDYLINOSITOL-GLYCAN BIOSYNTHESIS CLASS F PROTEIN-RELATED"/>
    <property type="match status" value="1"/>
</dbReference>
<dbReference type="PRINTS" id="PR00081">
    <property type="entry name" value="GDHRDH"/>
</dbReference>